<dbReference type="PANTHER" id="PTHR33695:SF1">
    <property type="entry name" value="LIPOPROTEIN SIGNAL PEPTIDASE"/>
    <property type="match status" value="1"/>
</dbReference>
<organism evidence="13 14">
    <name type="scientific">Carbonactinospora thermoautotrophica</name>
    <dbReference type="NCBI Taxonomy" id="1469144"/>
    <lineage>
        <taxon>Bacteria</taxon>
        <taxon>Bacillati</taxon>
        <taxon>Actinomycetota</taxon>
        <taxon>Actinomycetes</taxon>
        <taxon>Kitasatosporales</taxon>
        <taxon>Carbonactinosporaceae</taxon>
        <taxon>Carbonactinospora</taxon>
    </lineage>
</organism>
<reference evidence="14" key="1">
    <citation type="submission" date="2015-04" db="EMBL/GenBank/DDBJ databases">
        <title>Physiological reanalysis, assessment of diazotrophy, and genome sequences of multiple isolates of Streptomyces thermoautotrophicus.</title>
        <authorList>
            <person name="MacKellar D.C."/>
            <person name="Lieber L."/>
            <person name="Norman J."/>
            <person name="Bolger A."/>
            <person name="Tobin C."/>
            <person name="Murray J.W."/>
            <person name="Chang R."/>
            <person name="Ford T."/>
            <person name="Nguyen P.Q."/>
            <person name="Woodward J."/>
            <person name="Permingeat H."/>
            <person name="Joshi N.S."/>
            <person name="Silver P.A."/>
            <person name="Usadel B."/>
            <person name="Rutherford A.W."/>
            <person name="Friesen M."/>
            <person name="Prell J."/>
        </authorList>
    </citation>
    <scope>NUCLEOTIDE SEQUENCE [LARGE SCALE GENOMIC DNA]</scope>
    <source>
        <strain evidence="14">H1</strain>
    </source>
</reference>
<dbReference type="PATRIC" id="fig|1469144.10.peg.1602"/>
<evidence type="ECO:0000256" key="1">
    <source>
        <dbReference type="ARBA" id="ARBA00006139"/>
    </source>
</evidence>
<name>A0A132MR03_9ACTN</name>
<keyword evidence="8 9" id="KW-0472">Membrane</keyword>
<dbReference type="EC" id="3.4.23.36" evidence="9"/>
<dbReference type="InterPro" id="IPR001872">
    <property type="entry name" value="Peptidase_A8"/>
</dbReference>
<feature type="active site" evidence="9">
    <location>
        <position position="205"/>
    </location>
</feature>
<keyword evidence="3 9" id="KW-0645">Protease</keyword>
<feature type="region of interest" description="Disordered" evidence="12">
    <location>
        <begin position="1"/>
        <end position="40"/>
    </location>
</feature>
<feature type="transmembrane region" description="Helical" evidence="9">
    <location>
        <begin position="195"/>
        <end position="218"/>
    </location>
</feature>
<comment type="function">
    <text evidence="9 10">This protein specifically catalyzes the removal of signal peptides from prolipoproteins.</text>
</comment>
<evidence type="ECO:0000256" key="9">
    <source>
        <dbReference type="HAMAP-Rule" id="MF_00161"/>
    </source>
</evidence>
<evidence type="ECO:0000256" key="5">
    <source>
        <dbReference type="ARBA" id="ARBA00022750"/>
    </source>
</evidence>
<feature type="transmembrane region" description="Helical" evidence="9">
    <location>
        <begin position="155"/>
        <end position="175"/>
    </location>
</feature>
<comment type="catalytic activity">
    <reaction evidence="9 10">
        <text>Release of signal peptides from bacterial membrane prolipoproteins. Hydrolyzes -Xaa-Yaa-Zaa-|-(S,diacylglyceryl)Cys-, in which Xaa is hydrophobic (preferably Leu), and Yaa (Ala or Ser) and Zaa (Gly or Ala) have small, neutral side chains.</text>
        <dbReference type="EC" id="3.4.23.36"/>
    </reaction>
</comment>
<keyword evidence="7 9" id="KW-1133">Transmembrane helix</keyword>
<feature type="transmembrane region" description="Helical" evidence="9">
    <location>
        <begin position="78"/>
        <end position="97"/>
    </location>
</feature>
<evidence type="ECO:0000256" key="7">
    <source>
        <dbReference type="ARBA" id="ARBA00022989"/>
    </source>
</evidence>
<evidence type="ECO:0000256" key="11">
    <source>
        <dbReference type="RuleBase" id="RU004181"/>
    </source>
</evidence>
<dbReference type="NCBIfam" id="TIGR00077">
    <property type="entry name" value="lspA"/>
    <property type="match status" value="1"/>
</dbReference>
<evidence type="ECO:0000256" key="4">
    <source>
        <dbReference type="ARBA" id="ARBA00022692"/>
    </source>
</evidence>
<dbReference type="GO" id="GO:0006508">
    <property type="term" value="P:proteolysis"/>
    <property type="evidence" value="ECO:0007669"/>
    <property type="project" value="UniProtKB-KW"/>
</dbReference>
<dbReference type="UniPathway" id="UPA00665"/>
<keyword evidence="13" id="KW-0449">Lipoprotein</keyword>
<evidence type="ECO:0000256" key="6">
    <source>
        <dbReference type="ARBA" id="ARBA00022801"/>
    </source>
</evidence>
<dbReference type="PROSITE" id="PS00855">
    <property type="entry name" value="SPASE_II"/>
    <property type="match status" value="1"/>
</dbReference>
<evidence type="ECO:0000256" key="10">
    <source>
        <dbReference type="RuleBase" id="RU000594"/>
    </source>
</evidence>
<evidence type="ECO:0000256" key="8">
    <source>
        <dbReference type="ARBA" id="ARBA00023136"/>
    </source>
</evidence>
<protein>
    <recommendedName>
        <fullName evidence="9">Lipoprotein signal peptidase</fullName>
        <ecNumber evidence="9">3.4.23.36</ecNumber>
    </recommendedName>
    <alternativeName>
        <fullName evidence="9">Prolipoprotein signal peptidase</fullName>
    </alternativeName>
    <alternativeName>
        <fullName evidence="9">Signal peptidase II</fullName>
        <shortName evidence="9">SPase II</shortName>
    </alternativeName>
</protein>
<comment type="similarity">
    <text evidence="1 9 11">Belongs to the peptidase A8 family.</text>
</comment>
<dbReference type="AlphaFoldDB" id="A0A132MR03"/>
<dbReference type="STRING" id="1469144.LI90_1460"/>
<dbReference type="Proteomes" id="UP000070188">
    <property type="component" value="Unassembled WGS sequence"/>
</dbReference>
<dbReference type="GO" id="GO:0004190">
    <property type="term" value="F:aspartic-type endopeptidase activity"/>
    <property type="evidence" value="ECO:0007669"/>
    <property type="project" value="UniProtKB-UniRule"/>
</dbReference>
<keyword evidence="6 9" id="KW-0378">Hydrolase</keyword>
<keyword evidence="14" id="KW-1185">Reference proteome</keyword>
<feature type="transmembrane region" description="Helical" evidence="9">
    <location>
        <begin position="124"/>
        <end position="148"/>
    </location>
</feature>
<dbReference type="Pfam" id="PF01252">
    <property type="entry name" value="Peptidase_A8"/>
    <property type="match status" value="1"/>
</dbReference>
<keyword evidence="5 9" id="KW-0064">Aspartyl protease</keyword>
<evidence type="ECO:0000256" key="12">
    <source>
        <dbReference type="SAM" id="MobiDB-lite"/>
    </source>
</evidence>
<evidence type="ECO:0000256" key="2">
    <source>
        <dbReference type="ARBA" id="ARBA00022475"/>
    </source>
</evidence>
<proteinExistence type="inferred from homology"/>
<evidence type="ECO:0000313" key="13">
    <source>
        <dbReference type="EMBL" id="KWW99821.1"/>
    </source>
</evidence>
<comment type="caution">
    <text evidence="13">The sequence shown here is derived from an EMBL/GenBank/DDBJ whole genome shotgun (WGS) entry which is preliminary data.</text>
</comment>
<comment type="pathway">
    <text evidence="9">Protein modification; lipoprotein biosynthesis (signal peptide cleavage).</text>
</comment>
<dbReference type="PRINTS" id="PR00781">
    <property type="entry name" value="LIPOSIGPTASE"/>
</dbReference>
<dbReference type="GO" id="GO:0005886">
    <property type="term" value="C:plasma membrane"/>
    <property type="evidence" value="ECO:0007669"/>
    <property type="project" value="UniProtKB-SubCell"/>
</dbReference>
<keyword evidence="4 9" id="KW-0812">Transmembrane</keyword>
<dbReference type="EMBL" id="LAXD01000001">
    <property type="protein sequence ID" value="KWW99821.1"/>
    <property type="molecule type" value="Genomic_DNA"/>
</dbReference>
<accession>A0A132MR03</accession>
<keyword evidence="2 9" id="KW-1003">Cell membrane</keyword>
<feature type="active site" evidence="9">
    <location>
        <position position="191"/>
    </location>
</feature>
<evidence type="ECO:0000256" key="3">
    <source>
        <dbReference type="ARBA" id="ARBA00022670"/>
    </source>
</evidence>
<evidence type="ECO:0000313" key="14">
    <source>
        <dbReference type="Proteomes" id="UP000070188"/>
    </source>
</evidence>
<comment type="subcellular location">
    <subcellularLocation>
        <location evidence="9">Cell membrane</location>
        <topology evidence="9">Multi-pass membrane protein</topology>
    </subcellularLocation>
</comment>
<dbReference type="PANTHER" id="PTHR33695">
    <property type="entry name" value="LIPOPROTEIN SIGNAL PEPTIDASE"/>
    <property type="match status" value="1"/>
</dbReference>
<gene>
    <name evidence="9" type="primary">lspA</name>
    <name evidence="13" type="ORF">LI90_1460</name>
</gene>
<sequence>MVTHVDPASREPIIDTAHSPKHPHQNAAAKAGHAPGGGDLEDSVDSVVDRALDSAAAEQAERTAAVGPASLSRRRMGVLFVAAATVYLLDMVTKYLAVRYLTGHDPVPVVDGLLRLRLVRNPGAAFGIGVNMTIVFTLVAMVVVGVILRMARRLYSVPWAIAFGLLLGGALGNLTDRVFRPPAVLRGHVVDFLELPYWPVFNIADSAIVIGGCLMVVLSFRGLQPDGRVSRD</sequence>
<dbReference type="HAMAP" id="MF_00161">
    <property type="entry name" value="LspA"/>
    <property type="match status" value="1"/>
</dbReference>